<accession>A0A7C9TLJ3</accession>
<feature type="transmembrane region" description="Helical" evidence="1">
    <location>
        <begin position="21"/>
        <end position="41"/>
    </location>
</feature>
<gene>
    <name evidence="2" type="primary">pilV</name>
    <name evidence="2" type="ORF">G3A44_12885</name>
</gene>
<keyword evidence="1" id="KW-0472">Membrane</keyword>
<dbReference type="InterPro" id="IPR013362">
    <property type="entry name" value="Pilus_4_PilV"/>
</dbReference>
<comment type="caution">
    <text evidence="2">The sequence shown here is derived from an EMBL/GenBank/DDBJ whole genome shotgun (WGS) entry which is preliminary data.</text>
</comment>
<dbReference type="Proteomes" id="UP000484255">
    <property type="component" value="Unassembled WGS sequence"/>
</dbReference>
<sequence length="139" mass="14688">MSRTLRLPGRRMRRAARGVMLIEVLVSLVLFAIGVLGLVALQATATRLSTEAGERHRASLMAQELVAAMWAAQTVSLDTATLAAWESRLTDTTASGLPDATYDLSPGADAVTLTITWTSVARGSAAAQGRYVTEFALPG</sequence>
<dbReference type="EMBL" id="JAAGOH010000014">
    <property type="protein sequence ID" value="NDY92085.1"/>
    <property type="molecule type" value="Genomic_DNA"/>
</dbReference>
<organism evidence="2 3">
    <name type="scientific">Ideonella livida</name>
    <dbReference type="NCBI Taxonomy" id="2707176"/>
    <lineage>
        <taxon>Bacteria</taxon>
        <taxon>Pseudomonadati</taxon>
        <taxon>Pseudomonadota</taxon>
        <taxon>Betaproteobacteria</taxon>
        <taxon>Burkholderiales</taxon>
        <taxon>Sphaerotilaceae</taxon>
        <taxon>Ideonella</taxon>
    </lineage>
</organism>
<keyword evidence="1" id="KW-0812">Transmembrane</keyword>
<keyword evidence="3" id="KW-1185">Reference proteome</keyword>
<dbReference type="AlphaFoldDB" id="A0A7C9TLJ3"/>
<dbReference type="RefSeq" id="WP_163457932.1">
    <property type="nucleotide sequence ID" value="NZ_JAAGOH010000014.1"/>
</dbReference>
<evidence type="ECO:0000313" key="2">
    <source>
        <dbReference type="EMBL" id="NDY92085.1"/>
    </source>
</evidence>
<proteinExistence type="predicted"/>
<name>A0A7C9TLJ3_9BURK</name>
<evidence type="ECO:0000313" key="3">
    <source>
        <dbReference type="Proteomes" id="UP000484255"/>
    </source>
</evidence>
<keyword evidence="1" id="KW-1133">Transmembrane helix</keyword>
<protein>
    <submittedName>
        <fullName evidence="2">Type IV pilus modification protein PilV</fullName>
    </submittedName>
</protein>
<dbReference type="NCBIfam" id="TIGR02523">
    <property type="entry name" value="type_IV_pilV"/>
    <property type="match status" value="1"/>
</dbReference>
<reference evidence="2 3" key="1">
    <citation type="submission" date="2020-02" db="EMBL/GenBank/DDBJ databases">
        <title>Ideonella bacterium strain TBM-1.</title>
        <authorList>
            <person name="Chen W.-M."/>
        </authorList>
    </citation>
    <scope>NUCLEOTIDE SEQUENCE [LARGE SCALE GENOMIC DNA]</scope>
    <source>
        <strain evidence="2 3">TBM-1</strain>
    </source>
</reference>
<evidence type="ECO:0000256" key="1">
    <source>
        <dbReference type="SAM" id="Phobius"/>
    </source>
</evidence>